<dbReference type="VEuPathDB" id="VectorBase:HLOH_053999"/>
<organism evidence="2 3">
    <name type="scientific">Haemaphysalis longicornis</name>
    <name type="common">Bush tick</name>
    <dbReference type="NCBI Taxonomy" id="44386"/>
    <lineage>
        <taxon>Eukaryota</taxon>
        <taxon>Metazoa</taxon>
        <taxon>Ecdysozoa</taxon>
        <taxon>Arthropoda</taxon>
        <taxon>Chelicerata</taxon>
        <taxon>Arachnida</taxon>
        <taxon>Acari</taxon>
        <taxon>Parasitiformes</taxon>
        <taxon>Ixodida</taxon>
        <taxon>Ixodoidea</taxon>
        <taxon>Ixodidae</taxon>
        <taxon>Haemaphysalinae</taxon>
        <taxon>Haemaphysalis</taxon>
    </lineage>
</organism>
<protein>
    <submittedName>
        <fullName evidence="2">Uncharacterized protein</fullName>
    </submittedName>
</protein>
<dbReference type="EMBL" id="JABSTR010000003">
    <property type="protein sequence ID" value="KAH9365539.1"/>
    <property type="molecule type" value="Genomic_DNA"/>
</dbReference>
<evidence type="ECO:0000256" key="1">
    <source>
        <dbReference type="SAM" id="Phobius"/>
    </source>
</evidence>
<evidence type="ECO:0000313" key="3">
    <source>
        <dbReference type="Proteomes" id="UP000821853"/>
    </source>
</evidence>
<proteinExistence type="predicted"/>
<keyword evidence="3" id="KW-1185">Reference proteome</keyword>
<evidence type="ECO:0000313" key="2">
    <source>
        <dbReference type="EMBL" id="KAH9365539.1"/>
    </source>
</evidence>
<keyword evidence="1" id="KW-0812">Transmembrane</keyword>
<dbReference type="AlphaFoldDB" id="A0A9J6FRX2"/>
<keyword evidence="1" id="KW-1133">Transmembrane helix</keyword>
<dbReference type="Proteomes" id="UP000821853">
    <property type="component" value="Unassembled WGS sequence"/>
</dbReference>
<name>A0A9J6FRX2_HAELO</name>
<sequence>MHGKRLFKKYSWTVPTDVGLLLLCPNPYVVNRRLNLPHHRSLILMVSNKGRSRVTTVLGIFVSLLVLGLVLHHFNSSLVRQHFPKQLCRHASGKKDTEVVVAVKTSPDNYATREAIRNSVASLAVRAVLPWQVVFYMGFSEDAET</sequence>
<gene>
    <name evidence="2" type="ORF">HPB48_009419</name>
</gene>
<keyword evidence="1" id="KW-0472">Membrane</keyword>
<feature type="transmembrane region" description="Helical" evidence="1">
    <location>
        <begin position="54"/>
        <end position="74"/>
    </location>
</feature>
<reference evidence="2 3" key="1">
    <citation type="journal article" date="2020" name="Cell">
        <title>Large-Scale Comparative Analyses of Tick Genomes Elucidate Their Genetic Diversity and Vector Capacities.</title>
        <authorList>
            <consortium name="Tick Genome and Microbiome Consortium (TIGMIC)"/>
            <person name="Jia N."/>
            <person name="Wang J."/>
            <person name="Shi W."/>
            <person name="Du L."/>
            <person name="Sun Y."/>
            <person name="Zhan W."/>
            <person name="Jiang J.F."/>
            <person name="Wang Q."/>
            <person name="Zhang B."/>
            <person name="Ji P."/>
            <person name="Bell-Sakyi L."/>
            <person name="Cui X.M."/>
            <person name="Yuan T.T."/>
            <person name="Jiang B.G."/>
            <person name="Yang W.F."/>
            <person name="Lam T.T."/>
            <person name="Chang Q.C."/>
            <person name="Ding S.J."/>
            <person name="Wang X.J."/>
            <person name="Zhu J.G."/>
            <person name="Ruan X.D."/>
            <person name="Zhao L."/>
            <person name="Wei J.T."/>
            <person name="Ye R.Z."/>
            <person name="Que T.C."/>
            <person name="Du C.H."/>
            <person name="Zhou Y.H."/>
            <person name="Cheng J.X."/>
            <person name="Dai P.F."/>
            <person name="Guo W.B."/>
            <person name="Han X.H."/>
            <person name="Huang E.J."/>
            <person name="Li L.F."/>
            <person name="Wei W."/>
            <person name="Gao Y.C."/>
            <person name="Liu J.Z."/>
            <person name="Shao H.Z."/>
            <person name="Wang X."/>
            <person name="Wang C.C."/>
            <person name="Yang T.C."/>
            <person name="Huo Q.B."/>
            <person name="Li W."/>
            <person name="Chen H.Y."/>
            <person name="Chen S.E."/>
            <person name="Zhou L.G."/>
            <person name="Ni X.B."/>
            <person name="Tian J.H."/>
            <person name="Sheng Y."/>
            <person name="Liu T."/>
            <person name="Pan Y.S."/>
            <person name="Xia L.Y."/>
            <person name="Li J."/>
            <person name="Zhao F."/>
            <person name="Cao W.C."/>
        </authorList>
    </citation>
    <scope>NUCLEOTIDE SEQUENCE [LARGE SCALE GENOMIC DNA]</scope>
    <source>
        <strain evidence="2">HaeL-2018</strain>
    </source>
</reference>
<comment type="caution">
    <text evidence="2">The sequence shown here is derived from an EMBL/GenBank/DDBJ whole genome shotgun (WGS) entry which is preliminary data.</text>
</comment>
<accession>A0A9J6FRX2</accession>